<keyword evidence="2" id="KW-1185">Reference proteome</keyword>
<evidence type="ECO:0000313" key="1">
    <source>
        <dbReference type="EMBL" id="KAE8349536.1"/>
    </source>
</evidence>
<organism evidence="1 2">
    <name type="scientific">Aspergillus coremiiformis</name>
    <dbReference type="NCBI Taxonomy" id="138285"/>
    <lineage>
        <taxon>Eukaryota</taxon>
        <taxon>Fungi</taxon>
        <taxon>Dikarya</taxon>
        <taxon>Ascomycota</taxon>
        <taxon>Pezizomycotina</taxon>
        <taxon>Eurotiomycetes</taxon>
        <taxon>Eurotiomycetidae</taxon>
        <taxon>Eurotiales</taxon>
        <taxon>Aspergillaceae</taxon>
        <taxon>Aspergillus</taxon>
        <taxon>Aspergillus subgen. Circumdati</taxon>
    </lineage>
</organism>
<name>A0A5N6YY08_9EURO</name>
<dbReference type="EMBL" id="ML739297">
    <property type="protein sequence ID" value="KAE8349536.1"/>
    <property type="molecule type" value="Genomic_DNA"/>
</dbReference>
<dbReference type="AlphaFoldDB" id="A0A5N6YY08"/>
<dbReference type="Proteomes" id="UP000327118">
    <property type="component" value="Unassembled WGS sequence"/>
</dbReference>
<reference evidence="2" key="1">
    <citation type="submission" date="2019-04" db="EMBL/GenBank/DDBJ databases">
        <title>Friends and foes A comparative genomics studyof 23 Aspergillus species from section Flavi.</title>
        <authorList>
            <consortium name="DOE Joint Genome Institute"/>
            <person name="Kjaerbolling I."/>
            <person name="Vesth T."/>
            <person name="Frisvad J.C."/>
            <person name="Nybo J.L."/>
            <person name="Theobald S."/>
            <person name="Kildgaard S."/>
            <person name="Isbrandt T."/>
            <person name="Kuo A."/>
            <person name="Sato A."/>
            <person name="Lyhne E.K."/>
            <person name="Kogle M.E."/>
            <person name="Wiebenga A."/>
            <person name="Kun R.S."/>
            <person name="Lubbers R.J."/>
            <person name="Makela M.R."/>
            <person name="Barry K."/>
            <person name="Chovatia M."/>
            <person name="Clum A."/>
            <person name="Daum C."/>
            <person name="Haridas S."/>
            <person name="He G."/>
            <person name="LaButti K."/>
            <person name="Lipzen A."/>
            <person name="Mondo S."/>
            <person name="Riley R."/>
            <person name="Salamov A."/>
            <person name="Simmons B.A."/>
            <person name="Magnuson J.K."/>
            <person name="Henrissat B."/>
            <person name="Mortensen U.H."/>
            <person name="Larsen T.O."/>
            <person name="Devries R.P."/>
            <person name="Grigoriev I.V."/>
            <person name="Machida M."/>
            <person name="Baker S.E."/>
            <person name="Andersen M.R."/>
        </authorList>
    </citation>
    <scope>NUCLEOTIDE SEQUENCE [LARGE SCALE GENOMIC DNA]</scope>
    <source>
        <strain evidence="2">CBS 553.77</strain>
    </source>
</reference>
<accession>A0A5N6YY08</accession>
<sequence>MVSLWTFQWLPNSCRASFRGLMTIPFIIRTFPGRMDTYKISGRKEVIPSTKMSSFKLANHLCKDPSSVLFDVPS</sequence>
<proteinExistence type="predicted"/>
<evidence type="ECO:0000313" key="2">
    <source>
        <dbReference type="Proteomes" id="UP000327118"/>
    </source>
</evidence>
<protein>
    <submittedName>
        <fullName evidence="1">Uncharacterized protein</fullName>
    </submittedName>
</protein>
<gene>
    <name evidence="1" type="ORF">BDV28DRAFT_141042</name>
</gene>